<evidence type="ECO:0000313" key="1">
    <source>
        <dbReference type="EMBL" id="MEN3239055.1"/>
    </source>
</evidence>
<dbReference type="Proteomes" id="UP001407347">
    <property type="component" value="Unassembled WGS sequence"/>
</dbReference>
<organism evidence="1 2">
    <name type="scientific">Methylobacterium ajmalii</name>
    <dbReference type="NCBI Taxonomy" id="2738439"/>
    <lineage>
        <taxon>Bacteria</taxon>
        <taxon>Pseudomonadati</taxon>
        <taxon>Pseudomonadota</taxon>
        <taxon>Alphaproteobacteria</taxon>
        <taxon>Hyphomicrobiales</taxon>
        <taxon>Methylobacteriaceae</taxon>
        <taxon>Methylobacterium</taxon>
    </lineage>
</organism>
<proteinExistence type="predicted"/>
<gene>
    <name evidence="1" type="ORF">PUR29_37080</name>
</gene>
<comment type="caution">
    <text evidence="1">The sequence shown here is derived from an EMBL/GenBank/DDBJ whole genome shotgun (WGS) entry which is preliminary data.</text>
</comment>
<accession>A0ABV0A7E6</accession>
<keyword evidence="2" id="KW-1185">Reference proteome</keyword>
<dbReference type="RefSeq" id="WP_346014001.1">
    <property type="nucleotide sequence ID" value="NZ_JAQYXP010000013.1"/>
</dbReference>
<protein>
    <submittedName>
        <fullName evidence="1">Uncharacterized protein</fullName>
    </submittedName>
</protein>
<name>A0ABV0A7E6_9HYPH</name>
<dbReference type="EMBL" id="JAQYXP010000013">
    <property type="protein sequence ID" value="MEN3239055.1"/>
    <property type="molecule type" value="Genomic_DNA"/>
</dbReference>
<sequence>MVDIIHGVVRQAIDAGELEDETPGFKIDLHLDMDAKEHGPFVRVTTPNGEFPLMKREDAQKIGRFLSETEPGGEAFQSQVNDRKMWSVGFVGTAVEIIGRSFNTPIEDATRVVMSVPLARDFARQLLAVAQKAAHA</sequence>
<reference evidence="1 2" key="1">
    <citation type="journal article" date="2023" name="PLoS ONE">
        <title>Complete genome assembly of Hawai'i environmental nontuberculous mycobacteria reveals unexpected co-isolation with methylobacteria.</title>
        <authorList>
            <person name="Hendrix J."/>
            <person name="Epperson L.E."/>
            <person name="Tong E.I."/>
            <person name="Chan Y.L."/>
            <person name="Hasan N.A."/>
            <person name="Dawrs S.N."/>
            <person name="Norton G.J."/>
            <person name="Virdi R."/>
            <person name="Crooks J.L."/>
            <person name="Chan E.D."/>
            <person name="Honda J.R."/>
            <person name="Strong M."/>
        </authorList>
    </citation>
    <scope>NUCLEOTIDE SEQUENCE [LARGE SCALE GENOMIC DNA]</scope>
    <source>
        <strain evidence="1 2">NJH_HI04-1</strain>
    </source>
</reference>
<evidence type="ECO:0000313" key="2">
    <source>
        <dbReference type="Proteomes" id="UP001407347"/>
    </source>
</evidence>